<sequence length="61" mass="6806">MKAIATLFTALAISACSPATEEQENTDLLKGQHEALEKAKQVEVLLQDADEKRRQQLQHSE</sequence>
<dbReference type="PROSITE" id="PS51257">
    <property type="entry name" value="PROKAR_LIPOPROTEIN"/>
    <property type="match status" value="1"/>
</dbReference>
<gene>
    <name evidence="1" type="ORF">CHH28_02455</name>
</gene>
<dbReference type="RefSeq" id="WP_094058816.1">
    <property type="nucleotide sequence ID" value="NZ_CP022530.1"/>
</dbReference>
<name>A0A222FFQ3_9GAMM</name>
<accession>A0A222FFQ3</accession>
<proteinExistence type="predicted"/>
<dbReference type="AlphaFoldDB" id="A0A222FFQ3"/>
<dbReference type="Proteomes" id="UP000202440">
    <property type="component" value="Chromosome"/>
</dbReference>
<organism evidence="1 2">
    <name type="scientific">Bacterioplanes sanyensis</name>
    <dbReference type="NCBI Taxonomy" id="1249553"/>
    <lineage>
        <taxon>Bacteria</taxon>
        <taxon>Pseudomonadati</taxon>
        <taxon>Pseudomonadota</taxon>
        <taxon>Gammaproteobacteria</taxon>
        <taxon>Oceanospirillales</taxon>
        <taxon>Oceanospirillaceae</taxon>
        <taxon>Bacterioplanes</taxon>
    </lineage>
</organism>
<reference evidence="1 2" key="1">
    <citation type="submission" date="2017-07" db="EMBL/GenBank/DDBJ databases">
        <title>Annotated genome sequence of Bacterioplanes sanyensis isolated from Red Sea.</title>
        <authorList>
            <person name="Rehman Z.U."/>
        </authorList>
    </citation>
    <scope>NUCLEOTIDE SEQUENCE [LARGE SCALE GENOMIC DNA]</scope>
    <source>
        <strain evidence="1 2">NV9</strain>
    </source>
</reference>
<evidence type="ECO:0000313" key="1">
    <source>
        <dbReference type="EMBL" id="ASP37600.1"/>
    </source>
</evidence>
<dbReference type="KEGG" id="bsan:CHH28_02455"/>
<keyword evidence="2" id="KW-1185">Reference proteome</keyword>
<protein>
    <submittedName>
        <fullName evidence="1">Uncharacterized protein</fullName>
    </submittedName>
</protein>
<dbReference type="EMBL" id="CP022530">
    <property type="protein sequence ID" value="ASP37600.1"/>
    <property type="molecule type" value="Genomic_DNA"/>
</dbReference>
<evidence type="ECO:0000313" key="2">
    <source>
        <dbReference type="Proteomes" id="UP000202440"/>
    </source>
</evidence>